<dbReference type="GO" id="GO:0048858">
    <property type="term" value="P:cell projection morphogenesis"/>
    <property type="evidence" value="ECO:0007669"/>
    <property type="project" value="TreeGrafter"/>
</dbReference>
<evidence type="ECO:0000256" key="14">
    <source>
        <dbReference type="SAM" id="SignalP"/>
    </source>
</evidence>
<evidence type="ECO:0000256" key="2">
    <source>
        <dbReference type="ARBA" id="ARBA00004496"/>
    </source>
</evidence>
<feature type="region of interest" description="Disordered" evidence="12">
    <location>
        <begin position="107"/>
        <end position="128"/>
    </location>
</feature>
<comment type="subunit">
    <text evidence="11">Component of the elongator complex.</text>
</comment>
<keyword evidence="14" id="KW-0732">Signal</keyword>
<evidence type="ECO:0000256" key="10">
    <source>
        <dbReference type="ARBA" id="ARBA00056996"/>
    </source>
</evidence>
<dbReference type="GO" id="GO:0045202">
    <property type="term" value="C:synapse"/>
    <property type="evidence" value="ECO:0007669"/>
    <property type="project" value="TreeGrafter"/>
</dbReference>
<evidence type="ECO:0000256" key="7">
    <source>
        <dbReference type="ARBA" id="ARBA00022694"/>
    </source>
</evidence>
<dbReference type="Ensembl" id="ENSLLET00000021192.1">
    <property type="protein sequence ID" value="ENSLLEP00000020390.1"/>
    <property type="gene ID" value="ENSLLEG00000012915.1"/>
</dbReference>
<protein>
    <recommendedName>
        <fullName evidence="5">Elongator complex protein 6</fullName>
    </recommendedName>
    <alternativeName>
        <fullName evidence="9">Protein TMEM103</fullName>
    </alternativeName>
</protein>
<dbReference type="GO" id="GO:0002098">
    <property type="term" value="P:tRNA wobble uridine modification"/>
    <property type="evidence" value="ECO:0007669"/>
    <property type="project" value="InterPro"/>
</dbReference>
<comment type="pathway">
    <text evidence="3">tRNA modification; 5-methoxycarbonylmethyl-2-thiouridine-tRNA biosynthesis.</text>
</comment>
<dbReference type="AlphaFoldDB" id="A0A8C5MX67"/>
<keyword evidence="8" id="KW-0539">Nucleus</keyword>
<feature type="compositionally biased region" description="Acidic residues" evidence="12">
    <location>
        <begin position="384"/>
        <end position="405"/>
    </location>
</feature>
<feature type="region of interest" description="Disordered" evidence="12">
    <location>
        <begin position="363"/>
        <end position="422"/>
    </location>
</feature>
<feature type="compositionally biased region" description="Polar residues" evidence="12">
    <location>
        <begin position="115"/>
        <end position="124"/>
    </location>
</feature>
<feature type="compositionally biased region" description="Polar residues" evidence="12">
    <location>
        <begin position="307"/>
        <end position="322"/>
    </location>
</feature>
<reference evidence="15" key="1">
    <citation type="submission" date="2025-08" db="UniProtKB">
        <authorList>
            <consortium name="Ensembl"/>
        </authorList>
    </citation>
    <scope>IDENTIFICATION</scope>
</reference>
<keyword evidence="13" id="KW-0472">Membrane</keyword>
<evidence type="ECO:0000256" key="1">
    <source>
        <dbReference type="ARBA" id="ARBA00004123"/>
    </source>
</evidence>
<dbReference type="GO" id="GO:0005737">
    <property type="term" value="C:cytoplasm"/>
    <property type="evidence" value="ECO:0007669"/>
    <property type="project" value="UniProtKB-SubCell"/>
</dbReference>
<dbReference type="PANTHER" id="PTHR15381:SF1">
    <property type="entry name" value="CHONDROITIN SULFATE PROTEOGLYCAN 5"/>
    <property type="match status" value="1"/>
</dbReference>
<evidence type="ECO:0000256" key="11">
    <source>
        <dbReference type="ARBA" id="ARBA00063757"/>
    </source>
</evidence>
<feature type="compositionally biased region" description="Low complexity" evidence="12">
    <location>
        <begin position="328"/>
        <end position="339"/>
    </location>
</feature>
<dbReference type="GeneTree" id="ENSGT00390000011734"/>
<feature type="region of interest" description="Disordered" evidence="12">
    <location>
        <begin position="178"/>
        <end position="218"/>
    </location>
</feature>
<evidence type="ECO:0000256" key="3">
    <source>
        <dbReference type="ARBA" id="ARBA00005043"/>
    </source>
</evidence>
<evidence type="ECO:0000256" key="6">
    <source>
        <dbReference type="ARBA" id="ARBA00022490"/>
    </source>
</evidence>
<comment type="similarity">
    <text evidence="4">Belongs to the ELP6 family.</text>
</comment>
<feature type="transmembrane region" description="Helical" evidence="13">
    <location>
        <begin position="540"/>
        <end position="565"/>
    </location>
</feature>
<evidence type="ECO:0000256" key="5">
    <source>
        <dbReference type="ARBA" id="ARBA00020263"/>
    </source>
</evidence>
<feature type="compositionally biased region" description="Basic and acidic residues" evidence="12">
    <location>
        <begin position="406"/>
        <end position="419"/>
    </location>
</feature>
<evidence type="ECO:0000313" key="16">
    <source>
        <dbReference type="Proteomes" id="UP000694569"/>
    </source>
</evidence>
<feature type="compositionally biased region" description="Polar residues" evidence="12">
    <location>
        <begin position="280"/>
        <end position="289"/>
    </location>
</feature>
<feature type="region of interest" description="Disordered" evidence="12">
    <location>
        <begin position="32"/>
        <end position="91"/>
    </location>
</feature>
<comment type="function">
    <text evidence="10">Component of the elongator complex which is required for multiple tRNA modifications, including mcm5U (5-methoxycarbonylmethyl uridine), mcm5s2U (5-methoxycarbonylmethyl-2-thiouridine), and ncm5U (5-carbamoylmethyl uridine). The elongator complex catalyzes formation of carboxymethyluridine in the wobble base at position 34 in tRNAs.</text>
</comment>
<keyword evidence="13" id="KW-1133">Transmembrane helix</keyword>
<dbReference type="UniPathway" id="UPA00988"/>
<dbReference type="GO" id="GO:0005634">
    <property type="term" value="C:nucleus"/>
    <property type="evidence" value="ECO:0007669"/>
    <property type="project" value="UniProtKB-SubCell"/>
</dbReference>
<keyword evidence="13" id="KW-0812">Transmembrane</keyword>
<dbReference type="InterPro" id="IPR027417">
    <property type="entry name" value="P-loop_NTPase"/>
</dbReference>
<sequence length="851" mass="94021">MDSCVKCWCLAALLSTLLLHCTEGISEEPINRTSTVTVGTDGDSSRMGPSVHPSLLKMGTLDEERESTQRPRSGGQDIFSKNKTWRETKSKGSQKTLLDFVDTTLSTMEQDKANEPSTSESPGTSVEDKELPICLGCGEETYVEGQLPSTSLPAEFKAGGVESVTSLVWPIRREAGDTEFKKKPSKDGVSIATESQEDSGSGDPHVRMPGSQATHTESLDKQWDMSEFLGKATVSPPQTAITWSKGLLSPHTEKAISPDSAEIDHLLQVSRETVLPPPSGTETQNSRTHVNSEDTSDDRFSPLGGESSRSSAQGVQGQTDITVVTEKPQQSSFSSSHPSLGPLKPSEPPFHPLITEFTDGDYYDPDLDIHGPHEHFPDYPFPDGDIEGDDEDDDDDDDEIEEADDEVPRRELEISRTPKEATLTPKVHTVMVDETPTSQEELPHQTFILFGGGLHPKFHPDIIKDLTQTAPGTSENRTECRNGYVRRNNSCKSLCEIYPTYCYNGGQCYIVENTGVFCRCNTQDYIWHKGMRCESIITDFQVMCVAVGTAALVVLLLFMMTVFFAKKLYLLKTENYKLRKRNRYRTPSELHNDNFSLSTIAEGSHPNGKVTLVAARRTDGNFLLHHFLSSYLRAGCNVCFLGLVQSFSHYNIIAQKLGVNLVLARGEGRLVFLEGLRSCTDLLFGKKEDGDTNPLRFLRCRDGSDLRPLYDFVCASLAPPSGGSWRCPVLIVDDVGVLLSLGATAAQVLDFMQYCRAHVCCKHKGNVLCLIRGDSEDEENELVMKSLWHQSNLVLQAEGLPTGFCKDVHGQLTITWRAAAAGERDRAELYQYKIQDKSVSFFARGLSAAVL</sequence>
<dbReference type="Pfam" id="PF09807">
    <property type="entry name" value="ELP6"/>
    <property type="match status" value="1"/>
</dbReference>
<comment type="subcellular location">
    <subcellularLocation>
        <location evidence="2">Cytoplasm</location>
    </subcellularLocation>
    <subcellularLocation>
        <location evidence="1">Nucleus</location>
    </subcellularLocation>
</comment>
<proteinExistence type="inferred from homology"/>
<dbReference type="InterPro" id="IPR018627">
    <property type="entry name" value="ELP6"/>
</dbReference>
<keyword evidence="16" id="KW-1185">Reference proteome</keyword>
<dbReference type="Gene3D" id="3.40.50.300">
    <property type="entry name" value="P-loop containing nucleotide triphosphate hydrolases"/>
    <property type="match status" value="1"/>
</dbReference>
<dbReference type="Proteomes" id="UP000694569">
    <property type="component" value="Unplaced"/>
</dbReference>
<feature type="region of interest" description="Disordered" evidence="12">
    <location>
        <begin position="273"/>
        <end position="350"/>
    </location>
</feature>
<keyword evidence="6" id="KW-0963">Cytoplasm</keyword>
<evidence type="ECO:0000256" key="12">
    <source>
        <dbReference type="SAM" id="MobiDB-lite"/>
    </source>
</evidence>
<organism evidence="15 16">
    <name type="scientific">Leptobrachium leishanense</name>
    <name type="common">Leishan spiny toad</name>
    <dbReference type="NCBI Taxonomy" id="445787"/>
    <lineage>
        <taxon>Eukaryota</taxon>
        <taxon>Metazoa</taxon>
        <taxon>Chordata</taxon>
        <taxon>Craniata</taxon>
        <taxon>Vertebrata</taxon>
        <taxon>Euteleostomi</taxon>
        <taxon>Amphibia</taxon>
        <taxon>Batrachia</taxon>
        <taxon>Anura</taxon>
        <taxon>Pelobatoidea</taxon>
        <taxon>Megophryidae</taxon>
        <taxon>Leptobrachium</taxon>
    </lineage>
</organism>
<feature type="compositionally biased region" description="Basic and acidic residues" evidence="12">
    <location>
        <begin position="60"/>
        <end position="69"/>
    </location>
</feature>
<feature type="chain" id="PRO_5034600180" description="Elongator complex protein 6" evidence="14">
    <location>
        <begin position="25"/>
        <end position="851"/>
    </location>
</feature>
<feature type="compositionally biased region" description="Basic and acidic residues" evidence="12">
    <location>
        <begin position="367"/>
        <end position="377"/>
    </location>
</feature>
<name>A0A8C5MX67_9ANUR</name>
<dbReference type="FunFam" id="3.40.50.300:FF:001078">
    <property type="entry name" value="Elongator acetyltransferase complex subunit 6"/>
    <property type="match status" value="1"/>
</dbReference>
<feature type="signal peptide" evidence="14">
    <location>
        <begin position="1"/>
        <end position="24"/>
    </location>
</feature>
<evidence type="ECO:0000256" key="9">
    <source>
        <dbReference type="ARBA" id="ARBA00045027"/>
    </source>
</evidence>
<evidence type="ECO:0000256" key="13">
    <source>
        <dbReference type="SAM" id="Phobius"/>
    </source>
</evidence>
<dbReference type="OrthoDB" id="9935774at2759"/>
<evidence type="ECO:0000256" key="4">
    <source>
        <dbReference type="ARBA" id="ARBA00008837"/>
    </source>
</evidence>
<reference evidence="15" key="2">
    <citation type="submission" date="2025-09" db="UniProtKB">
        <authorList>
            <consortium name="Ensembl"/>
        </authorList>
    </citation>
    <scope>IDENTIFICATION</scope>
</reference>
<dbReference type="CDD" id="cd19495">
    <property type="entry name" value="Elp6"/>
    <property type="match status" value="1"/>
</dbReference>
<dbReference type="PANTHER" id="PTHR15381">
    <property type="entry name" value="CHONDROITIN SULFATE PROTEOGLYCAN 5 -RELATED"/>
    <property type="match status" value="1"/>
</dbReference>
<dbReference type="GO" id="GO:0033588">
    <property type="term" value="C:elongator holoenzyme complex"/>
    <property type="evidence" value="ECO:0007669"/>
    <property type="project" value="InterPro"/>
</dbReference>
<evidence type="ECO:0000256" key="8">
    <source>
        <dbReference type="ARBA" id="ARBA00023242"/>
    </source>
</evidence>
<accession>A0A8C5MX67</accession>
<evidence type="ECO:0000313" key="15">
    <source>
        <dbReference type="Ensembl" id="ENSLLEP00000020390.1"/>
    </source>
</evidence>
<keyword evidence="7" id="KW-0819">tRNA processing</keyword>